<protein>
    <recommendedName>
        <fullName evidence="1">Helix-turn-helix domain-containing protein</fullName>
    </recommendedName>
</protein>
<reference evidence="3" key="1">
    <citation type="submission" date="2018-05" db="EMBL/GenBank/DDBJ databases">
        <title>Azospirillum thermophila sp. nov., a novel isolated from hot spring.</title>
        <authorList>
            <person name="Zhao Z."/>
        </authorList>
    </citation>
    <scope>NUCLEOTIDE SEQUENCE [LARGE SCALE GENOMIC DNA]</scope>
    <source>
        <strain evidence="3">CFH 70021</strain>
    </source>
</reference>
<dbReference type="AlphaFoldDB" id="A0A2S2CPU0"/>
<proteinExistence type="predicted"/>
<dbReference type="KEGG" id="azz:DEW08_10095"/>
<evidence type="ECO:0000313" key="2">
    <source>
        <dbReference type="EMBL" id="AWK86543.1"/>
    </source>
</evidence>
<dbReference type="InterPro" id="IPR009061">
    <property type="entry name" value="DNA-bd_dom_put_sf"/>
</dbReference>
<dbReference type="Gene3D" id="1.10.238.160">
    <property type="match status" value="1"/>
</dbReference>
<feature type="domain" description="Helix-turn-helix" evidence="1">
    <location>
        <begin position="7"/>
        <end position="56"/>
    </location>
</feature>
<dbReference type="EMBL" id="CP029353">
    <property type="protein sequence ID" value="AWK86543.1"/>
    <property type="molecule type" value="Genomic_DNA"/>
</dbReference>
<accession>A0A2S2CPU0</accession>
<organism evidence="2 3">
    <name type="scientific">Azospirillum thermophilum</name>
    <dbReference type="NCBI Taxonomy" id="2202148"/>
    <lineage>
        <taxon>Bacteria</taxon>
        <taxon>Pseudomonadati</taxon>
        <taxon>Pseudomonadota</taxon>
        <taxon>Alphaproteobacteria</taxon>
        <taxon>Rhodospirillales</taxon>
        <taxon>Azospirillaceae</taxon>
        <taxon>Azospirillum</taxon>
    </lineage>
</organism>
<dbReference type="OrthoDB" id="1525365at2"/>
<dbReference type="InterPro" id="IPR041657">
    <property type="entry name" value="HTH_17"/>
</dbReference>
<dbReference type="SUPFAM" id="SSF46955">
    <property type="entry name" value="Putative DNA-binding domain"/>
    <property type="match status" value="1"/>
</dbReference>
<evidence type="ECO:0000313" key="3">
    <source>
        <dbReference type="Proteomes" id="UP000245629"/>
    </source>
</evidence>
<name>A0A2S2CPU0_9PROT</name>
<sequence>MTEKLVLTESEVRMMLGVSRTTLWRMRCAGRFPAPIQMGTRSVRYRRSDVVGWVNSGAMVFEQAT</sequence>
<gene>
    <name evidence="2" type="ORF">DEW08_10095</name>
</gene>
<keyword evidence="3" id="KW-1185">Reference proteome</keyword>
<evidence type="ECO:0000259" key="1">
    <source>
        <dbReference type="Pfam" id="PF12728"/>
    </source>
</evidence>
<dbReference type="Proteomes" id="UP000245629">
    <property type="component" value="Chromosome 2"/>
</dbReference>
<dbReference type="Pfam" id="PF12728">
    <property type="entry name" value="HTH_17"/>
    <property type="match status" value="1"/>
</dbReference>
<dbReference type="RefSeq" id="WP_109326738.1">
    <property type="nucleotide sequence ID" value="NZ_CP029353.1"/>
</dbReference>